<gene>
    <name evidence="3" type="ORF">Trco_003740</name>
</gene>
<dbReference type="OrthoDB" id="5333304at2759"/>
<feature type="compositionally biased region" description="Low complexity" evidence="2">
    <location>
        <begin position="8"/>
        <end position="19"/>
    </location>
</feature>
<organism evidence="3 4">
    <name type="scientific">Trichoderma cornu-damae</name>
    <dbReference type="NCBI Taxonomy" id="654480"/>
    <lineage>
        <taxon>Eukaryota</taxon>
        <taxon>Fungi</taxon>
        <taxon>Dikarya</taxon>
        <taxon>Ascomycota</taxon>
        <taxon>Pezizomycotina</taxon>
        <taxon>Sordariomycetes</taxon>
        <taxon>Hypocreomycetidae</taxon>
        <taxon>Hypocreales</taxon>
        <taxon>Hypocreaceae</taxon>
        <taxon>Trichoderma</taxon>
    </lineage>
</organism>
<feature type="coiled-coil region" evidence="1">
    <location>
        <begin position="126"/>
        <end position="155"/>
    </location>
</feature>
<sequence>MGEGEGGHAAPAHAKAPAPTEEEAKEIQECQKIVQLGDAIISGNHPSIKIPPGLTALSDPASGDARAPSKPNEVDARPQAPEASSASTQAQNPSLPQPPADADAKAADSQHSKPVGAGATEINPILLEKSDELVRAEIQLQRQRLERSLRDEVEQRRVSKQVHAEPAVELDLPDVLAKAQTLVQSTTIPFSAVGGLTANHEAATDSVDDNTFYSSQHETPESNLTSGVRRSTDETVVIDGPTQPQPGPREGTSNNDRLAISTISTTSTTSTKNHPAANLPSRPPFRAHAPAADATPSGGPRDGGPRDGNRFGEGPANDNRWASYANNYPARQMLLPAGDLEMADFEMAIDFETRRMLLLAADIEMATDSGMAQALIIAGRVLRRTTPPKVLPPDPHTELTPQWRMLLPAADLGTADLGTADFEMAADSETAQATIIAGRVMRRITLPKVLFPGPRSGLTLQWRMLLLAADLETADFEMATDSETA</sequence>
<name>A0A9P8QRR7_9HYPO</name>
<feature type="region of interest" description="Disordered" evidence="2">
    <location>
        <begin position="42"/>
        <end position="120"/>
    </location>
</feature>
<keyword evidence="1" id="KW-0175">Coiled coil</keyword>
<evidence type="ECO:0000313" key="4">
    <source>
        <dbReference type="Proteomes" id="UP000827724"/>
    </source>
</evidence>
<evidence type="ECO:0000256" key="1">
    <source>
        <dbReference type="SAM" id="Coils"/>
    </source>
</evidence>
<feature type="compositionally biased region" description="Polar residues" evidence="2">
    <location>
        <begin position="82"/>
        <end position="94"/>
    </location>
</feature>
<evidence type="ECO:0000256" key="2">
    <source>
        <dbReference type="SAM" id="MobiDB-lite"/>
    </source>
</evidence>
<dbReference type="AlphaFoldDB" id="A0A9P8QRR7"/>
<feature type="region of interest" description="Disordered" evidence="2">
    <location>
        <begin position="1"/>
        <end position="28"/>
    </location>
</feature>
<feature type="region of interest" description="Disordered" evidence="2">
    <location>
        <begin position="210"/>
        <end position="318"/>
    </location>
</feature>
<proteinExistence type="predicted"/>
<dbReference type="EMBL" id="JAIWOZ010000003">
    <property type="protein sequence ID" value="KAH6607427.1"/>
    <property type="molecule type" value="Genomic_DNA"/>
</dbReference>
<feature type="compositionally biased region" description="Polar residues" evidence="2">
    <location>
        <begin position="210"/>
        <end position="229"/>
    </location>
</feature>
<accession>A0A9P8QRR7</accession>
<feature type="compositionally biased region" description="Basic and acidic residues" evidence="2">
    <location>
        <begin position="102"/>
        <end position="111"/>
    </location>
</feature>
<feature type="compositionally biased region" description="Low complexity" evidence="2">
    <location>
        <begin position="260"/>
        <end position="271"/>
    </location>
</feature>
<comment type="caution">
    <text evidence="3">The sequence shown here is derived from an EMBL/GenBank/DDBJ whole genome shotgun (WGS) entry which is preliminary data.</text>
</comment>
<keyword evidence="4" id="KW-1185">Reference proteome</keyword>
<reference evidence="3" key="1">
    <citation type="submission" date="2021-08" db="EMBL/GenBank/DDBJ databases">
        <title>Chromosome-Level Trichoderma cornu-damae using Hi-C Data.</title>
        <authorList>
            <person name="Kim C.S."/>
        </authorList>
    </citation>
    <scope>NUCLEOTIDE SEQUENCE</scope>
    <source>
        <strain evidence="3">KA19-0412C</strain>
    </source>
</reference>
<protein>
    <submittedName>
        <fullName evidence="3">Uncharacterized protein</fullName>
    </submittedName>
</protein>
<dbReference type="Proteomes" id="UP000827724">
    <property type="component" value="Unassembled WGS sequence"/>
</dbReference>
<evidence type="ECO:0000313" key="3">
    <source>
        <dbReference type="EMBL" id="KAH6607427.1"/>
    </source>
</evidence>